<dbReference type="Proteomes" id="UP000460287">
    <property type="component" value="Unassembled WGS sequence"/>
</dbReference>
<feature type="transmembrane region" description="Helical" evidence="6">
    <location>
        <begin position="372"/>
        <end position="391"/>
    </location>
</feature>
<feature type="transmembrane region" description="Helical" evidence="6">
    <location>
        <begin position="347"/>
        <end position="366"/>
    </location>
</feature>
<protein>
    <submittedName>
        <fullName evidence="8">MFS transporter</fullName>
    </submittedName>
</protein>
<dbReference type="RefSeq" id="WP_154530227.1">
    <property type="nucleotide sequence ID" value="NZ_JAQXTV010000140.1"/>
</dbReference>
<dbReference type="Pfam" id="PF07690">
    <property type="entry name" value="MFS_1"/>
    <property type="match status" value="1"/>
</dbReference>
<comment type="caution">
    <text evidence="8">The sequence shown here is derived from an EMBL/GenBank/DDBJ whole genome shotgun (WGS) entry which is preliminary data.</text>
</comment>
<dbReference type="PANTHER" id="PTHR23530">
    <property type="entry name" value="TRANSPORT PROTEIN-RELATED"/>
    <property type="match status" value="1"/>
</dbReference>
<dbReference type="EMBL" id="VULX01000002">
    <property type="protein sequence ID" value="MSR90339.1"/>
    <property type="molecule type" value="Genomic_DNA"/>
</dbReference>
<dbReference type="PROSITE" id="PS50850">
    <property type="entry name" value="MFS"/>
    <property type="match status" value="1"/>
</dbReference>
<evidence type="ECO:0000256" key="6">
    <source>
        <dbReference type="SAM" id="Phobius"/>
    </source>
</evidence>
<dbReference type="Gene3D" id="1.20.1250.20">
    <property type="entry name" value="MFS general substrate transporter like domains"/>
    <property type="match status" value="1"/>
</dbReference>
<accession>A0A7X2MWF7</accession>
<keyword evidence="5 6" id="KW-0472">Membrane</keyword>
<dbReference type="GO" id="GO:0005886">
    <property type="term" value="C:plasma membrane"/>
    <property type="evidence" value="ECO:0007669"/>
    <property type="project" value="UniProtKB-SubCell"/>
</dbReference>
<proteinExistence type="predicted"/>
<dbReference type="InterPro" id="IPR011701">
    <property type="entry name" value="MFS"/>
</dbReference>
<dbReference type="InterPro" id="IPR020846">
    <property type="entry name" value="MFS_dom"/>
</dbReference>
<reference evidence="8 9" key="1">
    <citation type="submission" date="2019-08" db="EMBL/GenBank/DDBJ databases">
        <title>In-depth cultivation of the pig gut microbiome towards novel bacterial diversity and tailored functional studies.</title>
        <authorList>
            <person name="Wylensek D."/>
            <person name="Hitch T.C.A."/>
            <person name="Clavel T."/>
        </authorList>
    </citation>
    <scope>NUCLEOTIDE SEQUENCE [LARGE SCALE GENOMIC DNA]</scope>
    <source>
        <strain evidence="8 9">WCA-383-APC-5B</strain>
    </source>
</reference>
<sequence>MVNIKKNMNSSMERNVRADYVYCFLHNFDISSAIWVLYMVFKGLPLYQVGIAEGVFHVSSFLFEVPSGALADLFGRKRVIIIGRILSAVSAVMMFFSSNVFSFSIAFIVSALSYNLNSGSEEALVYDSMKAVNKEEAYIKVNSRINMIIEVSQGMATFAGGVLAQYSYSVCYITVIVISLISILPALLFKEPAVCIKGEKEERVSLINHFKKCYQILKGNRELLKVLLYFPMVFTFNTIVYYYGQQYFSLLGFNKISISLIMLLSGSFSVLGAFSCEKVISVLGEKTKYAASVLMGISIIIISLNNAFLAVAFFAIMNYANSLLYPIQSNSLNKLIPSGQRATILSIDSMLFSMFMVLLFPLSGLIADKLNLNYTFFGLGILQITLMIILLRKKR</sequence>
<dbReference type="InterPro" id="IPR053160">
    <property type="entry name" value="MFS_DHA3_Transporter"/>
</dbReference>
<evidence type="ECO:0000256" key="2">
    <source>
        <dbReference type="ARBA" id="ARBA00022448"/>
    </source>
</evidence>
<dbReference type="GO" id="GO:0022857">
    <property type="term" value="F:transmembrane transporter activity"/>
    <property type="evidence" value="ECO:0007669"/>
    <property type="project" value="InterPro"/>
</dbReference>
<feature type="domain" description="Major facilitator superfamily (MFS) profile" evidence="7">
    <location>
        <begin position="1"/>
        <end position="395"/>
    </location>
</feature>
<evidence type="ECO:0000313" key="8">
    <source>
        <dbReference type="EMBL" id="MSR90339.1"/>
    </source>
</evidence>
<feature type="transmembrane region" description="Helical" evidence="6">
    <location>
        <begin position="256"/>
        <end position="275"/>
    </location>
</feature>
<dbReference type="InterPro" id="IPR005829">
    <property type="entry name" value="Sugar_transporter_CS"/>
</dbReference>
<name>A0A7X2MWF7_9CLOT</name>
<feature type="transmembrane region" description="Helical" evidence="6">
    <location>
        <begin position="166"/>
        <end position="189"/>
    </location>
</feature>
<evidence type="ECO:0000256" key="1">
    <source>
        <dbReference type="ARBA" id="ARBA00004651"/>
    </source>
</evidence>
<feature type="transmembrane region" description="Helical" evidence="6">
    <location>
        <begin position="20"/>
        <end position="40"/>
    </location>
</feature>
<evidence type="ECO:0000256" key="4">
    <source>
        <dbReference type="ARBA" id="ARBA00022989"/>
    </source>
</evidence>
<evidence type="ECO:0000256" key="3">
    <source>
        <dbReference type="ARBA" id="ARBA00022692"/>
    </source>
</evidence>
<comment type="subcellular location">
    <subcellularLocation>
        <location evidence="1">Cell membrane</location>
        <topology evidence="1">Multi-pass membrane protein</topology>
    </subcellularLocation>
</comment>
<keyword evidence="4 6" id="KW-1133">Transmembrane helix</keyword>
<keyword evidence="3 6" id="KW-0812">Transmembrane</keyword>
<evidence type="ECO:0000313" key="9">
    <source>
        <dbReference type="Proteomes" id="UP000460287"/>
    </source>
</evidence>
<dbReference type="AlphaFoldDB" id="A0A7X2MWF7"/>
<evidence type="ECO:0000259" key="7">
    <source>
        <dbReference type="PROSITE" id="PS50850"/>
    </source>
</evidence>
<feature type="transmembrane region" description="Helical" evidence="6">
    <location>
        <begin position="46"/>
        <end position="65"/>
    </location>
</feature>
<dbReference type="PANTHER" id="PTHR23530:SF1">
    <property type="entry name" value="PERMEASE, MAJOR FACILITATOR SUPERFAMILY-RELATED"/>
    <property type="match status" value="1"/>
</dbReference>
<gene>
    <name evidence="8" type="ORF">FYJ33_02645</name>
</gene>
<keyword evidence="2" id="KW-0813">Transport</keyword>
<evidence type="ECO:0000256" key="5">
    <source>
        <dbReference type="ARBA" id="ARBA00023136"/>
    </source>
</evidence>
<dbReference type="SUPFAM" id="SSF103473">
    <property type="entry name" value="MFS general substrate transporter"/>
    <property type="match status" value="1"/>
</dbReference>
<feature type="transmembrane region" description="Helical" evidence="6">
    <location>
        <begin position="226"/>
        <end position="244"/>
    </location>
</feature>
<dbReference type="PROSITE" id="PS00216">
    <property type="entry name" value="SUGAR_TRANSPORT_1"/>
    <property type="match status" value="1"/>
</dbReference>
<organism evidence="8 9">
    <name type="scientific">Inconstantimicrobium porci</name>
    <dbReference type="NCBI Taxonomy" id="2652291"/>
    <lineage>
        <taxon>Bacteria</taxon>
        <taxon>Bacillati</taxon>
        <taxon>Bacillota</taxon>
        <taxon>Clostridia</taxon>
        <taxon>Eubacteriales</taxon>
        <taxon>Clostridiaceae</taxon>
        <taxon>Inconstantimicrobium</taxon>
    </lineage>
</organism>
<dbReference type="InterPro" id="IPR036259">
    <property type="entry name" value="MFS_trans_sf"/>
</dbReference>
<feature type="transmembrane region" description="Helical" evidence="6">
    <location>
        <begin position="85"/>
        <end position="112"/>
    </location>
</feature>
<keyword evidence="9" id="KW-1185">Reference proteome</keyword>